<protein>
    <recommendedName>
        <fullName evidence="3">RNase H type-1 domain-containing protein</fullName>
    </recommendedName>
</protein>
<evidence type="ECO:0008006" key="3">
    <source>
        <dbReference type="Google" id="ProtNLM"/>
    </source>
</evidence>
<organism evidence="1 2">
    <name type="scientific">Hyaloscypha bicolor E</name>
    <dbReference type="NCBI Taxonomy" id="1095630"/>
    <lineage>
        <taxon>Eukaryota</taxon>
        <taxon>Fungi</taxon>
        <taxon>Dikarya</taxon>
        <taxon>Ascomycota</taxon>
        <taxon>Pezizomycotina</taxon>
        <taxon>Leotiomycetes</taxon>
        <taxon>Helotiales</taxon>
        <taxon>Hyaloscyphaceae</taxon>
        <taxon>Hyaloscypha</taxon>
        <taxon>Hyaloscypha bicolor</taxon>
    </lineage>
</organism>
<name>A0A2J6THT3_9HELO</name>
<dbReference type="RefSeq" id="XP_024739468.1">
    <property type="nucleotide sequence ID" value="XM_024888404.1"/>
</dbReference>
<dbReference type="EMBL" id="KZ613783">
    <property type="protein sequence ID" value="PMD62564.1"/>
    <property type="molecule type" value="Genomic_DNA"/>
</dbReference>
<dbReference type="OrthoDB" id="411592at2759"/>
<dbReference type="AlphaFoldDB" id="A0A2J6THT3"/>
<gene>
    <name evidence="1" type="ORF">K444DRAFT_717340</name>
</gene>
<dbReference type="GeneID" id="36596480"/>
<accession>A0A2J6THT3</accession>
<dbReference type="STRING" id="1095630.A0A2J6THT3"/>
<sequence length="99" mass="11213">MAHGFDMGALVKSMIDRALEMELPLVICTDSKSLYECLVKLGTTREKRLIIDVMCLRQAYERREIAEVKWIKGESNPADSITKSKPSNALKRLIDTNTI</sequence>
<evidence type="ECO:0000313" key="1">
    <source>
        <dbReference type="EMBL" id="PMD62564.1"/>
    </source>
</evidence>
<keyword evidence="2" id="KW-1185">Reference proteome</keyword>
<dbReference type="InParanoid" id="A0A2J6THT3"/>
<reference evidence="1 2" key="1">
    <citation type="submission" date="2016-04" db="EMBL/GenBank/DDBJ databases">
        <title>A degradative enzymes factory behind the ericoid mycorrhizal symbiosis.</title>
        <authorList>
            <consortium name="DOE Joint Genome Institute"/>
            <person name="Martino E."/>
            <person name="Morin E."/>
            <person name="Grelet G."/>
            <person name="Kuo A."/>
            <person name="Kohler A."/>
            <person name="Daghino S."/>
            <person name="Barry K."/>
            <person name="Choi C."/>
            <person name="Cichocki N."/>
            <person name="Clum A."/>
            <person name="Copeland A."/>
            <person name="Hainaut M."/>
            <person name="Haridas S."/>
            <person name="Labutti K."/>
            <person name="Lindquist E."/>
            <person name="Lipzen A."/>
            <person name="Khouja H.-R."/>
            <person name="Murat C."/>
            <person name="Ohm R."/>
            <person name="Olson A."/>
            <person name="Spatafora J."/>
            <person name="Veneault-Fourrey C."/>
            <person name="Henrissat B."/>
            <person name="Grigoriev I."/>
            <person name="Martin F."/>
            <person name="Perotto S."/>
        </authorList>
    </citation>
    <scope>NUCLEOTIDE SEQUENCE [LARGE SCALE GENOMIC DNA]</scope>
    <source>
        <strain evidence="1 2">E</strain>
    </source>
</reference>
<dbReference type="Proteomes" id="UP000235371">
    <property type="component" value="Unassembled WGS sequence"/>
</dbReference>
<evidence type="ECO:0000313" key="2">
    <source>
        <dbReference type="Proteomes" id="UP000235371"/>
    </source>
</evidence>
<proteinExistence type="predicted"/>